<dbReference type="Proteomes" id="UP000461162">
    <property type="component" value="Unassembled WGS sequence"/>
</dbReference>
<gene>
    <name evidence="2" type="ORF">GKC30_10705</name>
</gene>
<sequence length="238" mass="27100">MECIRDNRWIDVWTRKGAEVEQHNLESLMKADGFDARTGCINVGDWFRQAGLIRDQLRISASDVICEVGCGAGAMLWPFREIGASLYGMDYSKSLIETASKAIPEGVFKTGEASAIPFGDSMFNAVFSHGVFFYFSDLAYARTAMLEILRVMKSDGRAMILDVPDMATMDACESYRRNVVYKGEEYPTSQDGPYRHLYYPRSFFADFAREFEMNISFVECDLPSYPMAEYRFNVTLTY</sequence>
<dbReference type="AlphaFoldDB" id="A0A7K1KPT6"/>
<keyword evidence="2" id="KW-0808">Transferase</keyword>
<evidence type="ECO:0000313" key="2">
    <source>
        <dbReference type="EMBL" id="MUM78106.1"/>
    </source>
</evidence>
<dbReference type="GO" id="GO:0032259">
    <property type="term" value="P:methylation"/>
    <property type="evidence" value="ECO:0007669"/>
    <property type="project" value="UniProtKB-KW"/>
</dbReference>
<dbReference type="RefSeq" id="WP_155934718.1">
    <property type="nucleotide sequence ID" value="NZ_WODC01000006.1"/>
</dbReference>
<dbReference type="CDD" id="cd02440">
    <property type="entry name" value="AdoMet_MTases"/>
    <property type="match status" value="1"/>
</dbReference>
<comment type="caution">
    <text evidence="2">The sequence shown here is derived from an EMBL/GenBank/DDBJ whole genome shotgun (WGS) entry which is preliminary data.</text>
</comment>
<evidence type="ECO:0000259" key="1">
    <source>
        <dbReference type="Pfam" id="PF08241"/>
    </source>
</evidence>
<accession>A0A7K1KPT6</accession>
<name>A0A7K1KPT6_9BACT</name>
<dbReference type="Pfam" id="PF08241">
    <property type="entry name" value="Methyltransf_11"/>
    <property type="match status" value="1"/>
</dbReference>
<protein>
    <submittedName>
        <fullName evidence="2">Methyltransferase domain-containing protein</fullName>
    </submittedName>
</protein>
<evidence type="ECO:0000313" key="3">
    <source>
        <dbReference type="Proteomes" id="UP000461162"/>
    </source>
</evidence>
<organism evidence="2 3">
    <name type="scientific">Pseudodesulfovibrio alkaliphilus</name>
    <dbReference type="NCBI Taxonomy" id="2661613"/>
    <lineage>
        <taxon>Bacteria</taxon>
        <taxon>Pseudomonadati</taxon>
        <taxon>Thermodesulfobacteriota</taxon>
        <taxon>Desulfovibrionia</taxon>
        <taxon>Desulfovibrionales</taxon>
        <taxon>Desulfovibrionaceae</taxon>
    </lineage>
</organism>
<dbReference type="SUPFAM" id="SSF53335">
    <property type="entry name" value="S-adenosyl-L-methionine-dependent methyltransferases"/>
    <property type="match status" value="1"/>
</dbReference>
<dbReference type="Gene3D" id="3.40.50.150">
    <property type="entry name" value="Vaccinia Virus protein VP39"/>
    <property type="match status" value="1"/>
</dbReference>
<reference evidence="2 3" key="1">
    <citation type="submission" date="2019-11" db="EMBL/GenBank/DDBJ databases">
        <title>Pseudodesulfovibrio alkaliphilus, sp. nov., an alkaliphilic sulfate-reducing bacteria from mud volcano of Taman peninsula, Russia.</title>
        <authorList>
            <person name="Frolova A."/>
            <person name="Merkel A.Y."/>
            <person name="Slobodkin A.I."/>
        </authorList>
    </citation>
    <scope>NUCLEOTIDE SEQUENCE [LARGE SCALE GENOMIC DNA]</scope>
    <source>
        <strain evidence="2 3">F-1</strain>
    </source>
</reference>
<feature type="domain" description="Methyltransferase type 11" evidence="1">
    <location>
        <begin position="67"/>
        <end position="159"/>
    </location>
</feature>
<dbReference type="InterPro" id="IPR029063">
    <property type="entry name" value="SAM-dependent_MTases_sf"/>
</dbReference>
<proteinExistence type="predicted"/>
<dbReference type="GO" id="GO:0008757">
    <property type="term" value="F:S-adenosylmethionine-dependent methyltransferase activity"/>
    <property type="evidence" value="ECO:0007669"/>
    <property type="project" value="InterPro"/>
</dbReference>
<keyword evidence="3" id="KW-1185">Reference proteome</keyword>
<dbReference type="EMBL" id="WODC01000006">
    <property type="protein sequence ID" value="MUM78106.1"/>
    <property type="molecule type" value="Genomic_DNA"/>
</dbReference>
<keyword evidence="2" id="KW-0489">Methyltransferase</keyword>
<dbReference type="InterPro" id="IPR013216">
    <property type="entry name" value="Methyltransf_11"/>
</dbReference>